<evidence type="ECO:0000313" key="16">
    <source>
        <dbReference type="WBParaSite" id="Hba_15539"/>
    </source>
</evidence>
<keyword evidence="3" id="KW-0813">Transport</keyword>
<keyword evidence="6" id="KW-0406">Ion transport</keyword>
<dbReference type="InterPro" id="IPR019594">
    <property type="entry name" value="Glu/Gly-bd"/>
</dbReference>
<dbReference type="Gene3D" id="1.10.287.70">
    <property type="match status" value="1"/>
</dbReference>
<feature type="domain" description="Ionotropic glutamate receptor C-terminal" evidence="13">
    <location>
        <begin position="43"/>
        <end position="251"/>
    </location>
</feature>
<evidence type="ECO:0000256" key="3">
    <source>
        <dbReference type="ARBA" id="ARBA00022448"/>
    </source>
</evidence>
<protein>
    <submittedName>
        <fullName evidence="16">Glutamate receptor</fullName>
    </submittedName>
</protein>
<evidence type="ECO:0000256" key="2">
    <source>
        <dbReference type="ARBA" id="ARBA00008685"/>
    </source>
</evidence>
<keyword evidence="4 12" id="KW-0812">Transmembrane</keyword>
<dbReference type="GO" id="GO:0016020">
    <property type="term" value="C:membrane"/>
    <property type="evidence" value="ECO:0007669"/>
    <property type="project" value="UniProtKB-SubCell"/>
</dbReference>
<sequence length="251" mass="29279">MRRIWYLQLGNWSENSHWQFDNRYINKWEFDIDPESENLEGLNLRIVVYMEEPFVMKNSNNQYEGFCIDLLNEMATMLKFNYSIIEVQDGSYGIEDDSGRWNGIIGVLQRHEADLSVSAVTITYSRVEVVDFTLPFMHLGISILLARTKDDSDKGSLFTFLEPLSLSVWVSLIIAYLFVSFTMYLLARFSPYEWYDIEKIDERDRSIENQKNQFSVLNSLWFSVGSLMQQGSDVIPRAAATRVVAVIWLEL</sequence>
<evidence type="ECO:0000256" key="6">
    <source>
        <dbReference type="ARBA" id="ARBA00023065"/>
    </source>
</evidence>
<dbReference type="Gene3D" id="3.40.190.10">
    <property type="entry name" value="Periplasmic binding protein-like II"/>
    <property type="match status" value="1"/>
</dbReference>
<dbReference type="AlphaFoldDB" id="A0A1I7XDC3"/>
<dbReference type="Pfam" id="PF10613">
    <property type="entry name" value="Lig_chan-Glu_bd"/>
    <property type="match status" value="1"/>
</dbReference>
<keyword evidence="10" id="KW-1071">Ligand-gated ion channel</keyword>
<dbReference type="InterPro" id="IPR001320">
    <property type="entry name" value="Iontro_rcpt_C"/>
</dbReference>
<comment type="similarity">
    <text evidence="2">Belongs to the glutamate-gated ion channel (TC 1.A.10.1) family.</text>
</comment>
<organism evidence="15 16">
    <name type="scientific">Heterorhabditis bacteriophora</name>
    <name type="common">Entomopathogenic nematode worm</name>
    <dbReference type="NCBI Taxonomy" id="37862"/>
    <lineage>
        <taxon>Eukaryota</taxon>
        <taxon>Metazoa</taxon>
        <taxon>Ecdysozoa</taxon>
        <taxon>Nematoda</taxon>
        <taxon>Chromadorea</taxon>
        <taxon>Rhabditida</taxon>
        <taxon>Rhabditina</taxon>
        <taxon>Rhabditomorpha</taxon>
        <taxon>Strongyloidea</taxon>
        <taxon>Heterorhabditidae</taxon>
        <taxon>Heterorhabditis</taxon>
    </lineage>
</organism>
<dbReference type="Pfam" id="PF00060">
    <property type="entry name" value="Lig_chan"/>
    <property type="match status" value="1"/>
</dbReference>
<evidence type="ECO:0000256" key="10">
    <source>
        <dbReference type="ARBA" id="ARBA00023286"/>
    </source>
</evidence>
<dbReference type="SMART" id="SM00079">
    <property type="entry name" value="PBPe"/>
    <property type="match status" value="1"/>
</dbReference>
<evidence type="ECO:0000256" key="11">
    <source>
        <dbReference type="ARBA" id="ARBA00023303"/>
    </source>
</evidence>
<feature type="transmembrane region" description="Helical" evidence="12">
    <location>
        <begin position="166"/>
        <end position="187"/>
    </location>
</feature>
<keyword evidence="5 12" id="KW-1133">Transmembrane helix</keyword>
<proteinExistence type="inferred from homology"/>
<accession>A0A1I7XDC3</accession>
<evidence type="ECO:0000313" key="15">
    <source>
        <dbReference type="Proteomes" id="UP000095283"/>
    </source>
</evidence>
<keyword evidence="15" id="KW-1185">Reference proteome</keyword>
<reference evidence="16" key="1">
    <citation type="submission" date="2016-11" db="UniProtKB">
        <authorList>
            <consortium name="WormBaseParasite"/>
        </authorList>
    </citation>
    <scope>IDENTIFICATION</scope>
</reference>
<evidence type="ECO:0000256" key="7">
    <source>
        <dbReference type="ARBA" id="ARBA00023136"/>
    </source>
</evidence>
<feature type="domain" description="Ionotropic glutamate receptor L-glutamate and glycine-binding" evidence="14">
    <location>
        <begin position="53"/>
        <end position="110"/>
    </location>
</feature>
<dbReference type="InterPro" id="IPR015683">
    <property type="entry name" value="Ionotropic_Glu_rcpt"/>
</dbReference>
<dbReference type="FunFam" id="3.40.190.10:FF:000255">
    <property type="entry name" value="GLutamate Receptor family (AMPA)"/>
    <property type="match status" value="1"/>
</dbReference>
<evidence type="ECO:0000256" key="5">
    <source>
        <dbReference type="ARBA" id="ARBA00022989"/>
    </source>
</evidence>
<evidence type="ECO:0000256" key="4">
    <source>
        <dbReference type="ARBA" id="ARBA00022692"/>
    </source>
</evidence>
<name>A0A1I7XDC3_HETBA</name>
<evidence type="ECO:0000256" key="1">
    <source>
        <dbReference type="ARBA" id="ARBA00004141"/>
    </source>
</evidence>
<dbReference type="Proteomes" id="UP000095283">
    <property type="component" value="Unplaced"/>
</dbReference>
<keyword evidence="8" id="KW-0675">Receptor</keyword>
<comment type="subcellular location">
    <subcellularLocation>
        <location evidence="1">Membrane</location>
        <topology evidence="1">Multi-pass membrane protein</topology>
    </subcellularLocation>
</comment>
<evidence type="ECO:0000256" key="12">
    <source>
        <dbReference type="SAM" id="Phobius"/>
    </source>
</evidence>
<keyword evidence="7 12" id="KW-0472">Membrane</keyword>
<evidence type="ECO:0000259" key="13">
    <source>
        <dbReference type="SMART" id="SM00079"/>
    </source>
</evidence>
<dbReference type="PANTHER" id="PTHR18966">
    <property type="entry name" value="IONOTROPIC GLUTAMATE RECEPTOR"/>
    <property type="match status" value="1"/>
</dbReference>
<dbReference type="SMART" id="SM00918">
    <property type="entry name" value="Lig_chan-Glu_bd"/>
    <property type="match status" value="1"/>
</dbReference>
<evidence type="ECO:0000259" key="14">
    <source>
        <dbReference type="SMART" id="SM00918"/>
    </source>
</evidence>
<evidence type="ECO:0000256" key="9">
    <source>
        <dbReference type="ARBA" id="ARBA00023180"/>
    </source>
</evidence>
<dbReference type="GO" id="GO:0015276">
    <property type="term" value="F:ligand-gated monoatomic ion channel activity"/>
    <property type="evidence" value="ECO:0007669"/>
    <property type="project" value="InterPro"/>
</dbReference>
<keyword evidence="11" id="KW-0407">Ion channel</keyword>
<dbReference type="SUPFAM" id="SSF53850">
    <property type="entry name" value="Periplasmic binding protein-like II"/>
    <property type="match status" value="1"/>
</dbReference>
<dbReference type="WBParaSite" id="Hba_15539">
    <property type="protein sequence ID" value="Hba_15539"/>
    <property type="gene ID" value="Hba_15539"/>
</dbReference>
<keyword evidence="9" id="KW-0325">Glycoprotein</keyword>
<evidence type="ECO:0000256" key="8">
    <source>
        <dbReference type="ARBA" id="ARBA00023170"/>
    </source>
</evidence>